<dbReference type="Pfam" id="PF06745">
    <property type="entry name" value="ATPase"/>
    <property type="match status" value="2"/>
</dbReference>
<dbReference type="PATRIC" id="fig|413882.6.peg.706"/>
<dbReference type="PANTHER" id="PTHR42926">
    <property type="match status" value="1"/>
</dbReference>
<dbReference type="GO" id="GO:0004674">
    <property type="term" value="F:protein serine/threonine kinase activity"/>
    <property type="evidence" value="ECO:0007669"/>
    <property type="project" value="UniProtKB-EC"/>
</dbReference>
<evidence type="ECO:0000256" key="3">
    <source>
        <dbReference type="ARBA" id="ARBA00022679"/>
    </source>
</evidence>
<name>A0A0G3BHB1_9BURK</name>
<dbReference type="InterPro" id="IPR014774">
    <property type="entry name" value="KaiC-like_dom"/>
</dbReference>
<evidence type="ECO:0000256" key="6">
    <source>
        <dbReference type="ARBA" id="ARBA00022801"/>
    </source>
</evidence>
<dbReference type="InterPro" id="IPR051347">
    <property type="entry name" value="Circadian_clock_KaiC-rel"/>
</dbReference>
<dbReference type="EMBL" id="CP011371">
    <property type="protein sequence ID" value="AKJ27358.1"/>
    <property type="molecule type" value="Genomic_DNA"/>
</dbReference>
<dbReference type="PROSITE" id="PS51146">
    <property type="entry name" value="KAIC"/>
    <property type="match status" value="2"/>
</dbReference>
<dbReference type="InterPro" id="IPR027417">
    <property type="entry name" value="P-loop_NTPase"/>
</dbReference>
<keyword evidence="2" id="KW-0597">Phosphoprotein</keyword>
<dbReference type="Proteomes" id="UP000035352">
    <property type="component" value="Chromosome"/>
</dbReference>
<dbReference type="GO" id="GO:0005524">
    <property type="term" value="F:ATP binding"/>
    <property type="evidence" value="ECO:0007669"/>
    <property type="project" value="InterPro"/>
</dbReference>
<dbReference type="InterPro" id="IPR010624">
    <property type="entry name" value="KaiC_dom"/>
</dbReference>
<evidence type="ECO:0000256" key="4">
    <source>
        <dbReference type="ARBA" id="ARBA00022737"/>
    </source>
</evidence>
<dbReference type="RefSeq" id="WP_053013294.1">
    <property type="nucleotide sequence ID" value="NZ_CP011371.1"/>
</dbReference>
<evidence type="ECO:0000313" key="9">
    <source>
        <dbReference type="EMBL" id="AKJ27358.1"/>
    </source>
</evidence>
<feature type="region of interest" description="Disordered" evidence="7">
    <location>
        <begin position="470"/>
        <end position="494"/>
    </location>
</feature>
<dbReference type="PIRSF" id="PIRSF039117">
    <property type="entry name" value="KaiC"/>
    <property type="match status" value="1"/>
</dbReference>
<protein>
    <recommendedName>
        <fullName evidence="1">non-specific serine/threonine protein kinase</fullName>
        <ecNumber evidence="1">2.7.11.1</ecNumber>
    </recommendedName>
</protein>
<sequence length="494" mass="53314">MDAKRERPPDDRAADLLPTGVQGLDTLLGGGLPVGGLYMVEGVGGAGKTVLAAQTGFRLAAQGHQVLFLTLIAESHGKLLRHLASLSFFDARVVGREFVLLNAFNDLESGGPDALLALVGASLNEHRPALLILDGFRTVRGMVERDVDLAKFLHRLSSLSTATGCTTLLLTPAAGVGSEAEHTVVDGVLELSQFHHSFRTTRLLQVYKLRGRPHLLGQHVFAITRQGVEVYPRLEGQRRSEVAAAPANPEPLELGATLLGQITRQGIRRASITHIVGPPGAGKTLMGLEFLAEGLRRGEKCAVLGFYESPERLLARGDRAGMQLSQAVASGGLSVLWHAPIELSLDRLALELFDDITARGVQRVFIDGLDGLLAGAPHPERAQPFMAALTNELRIRGVTTCMTQELAFLDQLGGPVRRLYMSPLYENIVWMRYDAARAQMRRLVSLLKLRESPYDPVIWQFHIAETGFVLDGPADDPPAGPDAAGTPDDTGTPE</sequence>
<evidence type="ECO:0000256" key="7">
    <source>
        <dbReference type="SAM" id="MobiDB-lite"/>
    </source>
</evidence>
<keyword evidence="6" id="KW-0378">Hydrolase</keyword>
<dbReference type="STRING" id="413882.AAW51_0667"/>
<dbReference type="GO" id="GO:0016787">
    <property type="term" value="F:hydrolase activity"/>
    <property type="evidence" value="ECO:0007669"/>
    <property type="project" value="UniProtKB-KW"/>
</dbReference>
<feature type="domain" description="KaiC" evidence="8">
    <location>
        <begin position="250"/>
        <end position="493"/>
    </location>
</feature>
<keyword evidence="5" id="KW-0418">Kinase</keyword>
<accession>A0A0G3BHB1</accession>
<reference evidence="9 10" key="1">
    <citation type="submission" date="2015-05" db="EMBL/GenBank/DDBJ databases">
        <authorList>
            <person name="Tang B."/>
            <person name="Yu Y."/>
        </authorList>
    </citation>
    <scope>NUCLEOTIDE SEQUENCE [LARGE SCALE GENOMIC DNA]</scope>
    <source>
        <strain evidence="9 10">DSM 7029</strain>
    </source>
</reference>
<proteinExistence type="predicted"/>
<organism evidence="9 10">
    <name type="scientific">Caldimonas brevitalea</name>
    <dbReference type="NCBI Taxonomy" id="413882"/>
    <lineage>
        <taxon>Bacteria</taxon>
        <taxon>Pseudomonadati</taxon>
        <taxon>Pseudomonadota</taxon>
        <taxon>Betaproteobacteria</taxon>
        <taxon>Burkholderiales</taxon>
        <taxon>Sphaerotilaceae</taxon>
        <taxon>Caldimonas</taxon>
    </lineage>
</organism>
<dbReference type="KEGG" id="pbh:AAW51_0667"/>
<dbReference type="InterPro" id="IPR030665">
    <property type="entry name" value="KaiC"/>
</dbReference>
<keyword evidence="3" id="KW-0808">Transferase</keyword>
<dbReference type="EC" id="2.7.11.1" evidence="1"/>
<dbReference type="SUPFAM" id="SSF52540">
    <property type="entry name" value="P-loop containing nucleoside triphosphate hydrolases"/>
    <property type="match status" value="2"/>
</dbReference>
<keyword evidence="4" id="KW-0677">Repeat</keyword>
<dbReference type="Gene3D" id="3.40.50.300">
    <property type="entry name" value="P-loop containing nucleotide triphosphate hydrolases"/>
    <property type="match status" value="2"/>
</dbReference>
<dbReference type="PANTHER" id="PTHR42926:SF1">
    <property type="entry name" value="CIRCADIAN CLOCK OSCILLATOR PROTEIN KAIC 1"/>
    <property type="match status" value="1"/>
</dbReference>
<evidence type="ECO:0000259" key="8">
    <source>
        <dbReference type="PROSITE" id="PS51146"/>
    </source>
</evidence>
<feature type="compositionally biased region" description="Low complexity" evidence="7">
    <location>
        <begin position="481"/>
        <end position="494"/>
    </location>
</feature>
<evidence type="ECO:0000313" key="10">
    <source>
        <dbReference type="Proteomes" id="UP000035352"/>
    </source>
</evidence>
<evidence type="ECO:0000256" key="2">
    <source>
        <dbReference type="ARBA" id="ARBA00022553"/>
    </source>
</evidence>
<gene>
    <name evidence="9" type="ORF">AAW51_0667</name>
</gene>
<evidence type="ECO:0000256" key="5">
    <source>
        <dbReference type="ARBA" id="ARBA00022777"/>
    </source>
</evidence>
<feature type="domain" description="KaiC" evidence="8">
    <location>
        <begin position="15"/>
        <end position="244"/>
    </location>
</feature>
<dbReference type="AlphaFoldDB" id="A0A0G3BHB1"/>
<keyword evidence="10" id="KW-1185">Reference proteome</keyword>
<evidence type="ECO:0000256" key="1">
    <source>
        <dbReference type="ARBA" id="ARBA00012513"/>
    </source>
</evidence>